<dbReference type="Gene3D" id="1.10.10.60">
    <property type="entry name" value="Homeodomain-like"/>
    <property type="match status" value="1"/>
</dbReference>
<dbReference type="EMBL" id="JAIHNG010000162">
    <property type="protein sequence ID" value="KAI5949806.1"/>
    <property type="molecule type" value="Genomic_DNA"/>
</dbReference>
<feature type="domain" description="HTH myb-type" evidence="3">
    <location>
        <begin position="305"/>
        <end position="359"/>
    </location>
</feature>
<dbReference type="PROSITE" id="PS50090">
    <property type="entry name" value="MYB_LIKE"/>
    <property type="match status" value="1"/>
</dbReference>
<dbReference type="InterPro" id="IPR017930">
    <property type="entry name" value="Myb_dom"/>
</dbReference>
<dbReference type="InterPro" id="IPR001005">
    <property type="entry name" value="SANT/Myb"/>
</dbReference>
<dbReference type="PROSITE" id="PS51294">
    <property type="entry name" value="HTH_MYB"/>
    <property type="match status" value="1"/>
</dbReference>
<feature type="compositionally biased region" description="Polar residues" evidence="1">
    <location>
        <begin position="78"/>
        <end position="93"/>
    </location>
</feature>
<feature type="compositionally biased region" description="Low complexity" evidence="1">
    <location>
        <begin position="100"/>
        <end position="110"/>
    </location>
</feature>
<evidence type="ECO:0000313" key="5">
    <source>
        <dbReference type="Proteomes" id="UP001204833"/>
    </source>
</evidence>
<reference evidence="4 5" key="1">
    <citation type="journal article" date="2022" name="DNA Res.">
        <title>Genome analysis of five recently described species of the CUG-Ser clade uncovers Candida theae as a new hybrid lineage with pathogenic potential in the Candida parapsilosis species complex.</title>
        <authorList>
            <person name="Mixao V."/>
            <person name="Del Olmo V."/>
            <person name="Hegedusova E."/>
            <person name="Saus E."/>
            <person name="Pryszcz L."/>
            <person name="Cillingova A."/>
            <person name="Nosek J."/>
            <person name="Gabaldon T."/>
        </authorList>
    </citation>
    <scope>NUCLEOTIDE SEQUENCE [LARGE SCALE GENOMIC DNA]</scope>
    <source>
        <strain evidence="4 5">CBS 12239</strain>
    </source>
</reference>
<feature type="region of interest" description="Disordered" evidence="1">
    <location>
        <begin position="157"/>
        <end position="182"/>
    </location>
</feature>
<evidence type="ECO:0000259" key="3">
    <source>
        <dbReference type="PROSITE" id="PS51294"/>
    </source>
</evidence>
<feature type="region of interest" description="Disordered" evidence="1">
    <location>
        <begin position="54"/>
        <end position="114"/>
    </location>
</feature>
<dbReference type="Proteomes" id="UP001204833">
    <property type="component" value="Unassembled WGS sequence"/>
</dbReference>
<accession>A0AAD5FX00</accession>
<gene>
    <name evidence="4" type="ORF">KGF57_004629</name>
</gene>
<dbReference type="SUPFAM" id="SSF46689">
    <property type="entry name" value="Homeodomain-like"/>
    <property type="match status" value="1"/>
</dbReference>
<feature type="compositionally biased region" description="Polar residues" evidence="1">
    <location>
        <begin position="376"/>
        <end position="387"/>
    </location>
</feature>
<dbReference type="RefSeq" id="XP_051606961.1">
    <property type="nucleotide sequence ID" value="XM_051754159.1"/>
</dbReference>
<feature type="compositionally biased region" description="Low complexity" evidence="1">
    <location>
        <begin position="164"/>
        <end position="180"/>
    </location>
</feature>
<sequence length="431" mass="48848">MITLMGNKDIFKPSTYPKRKRKNEQAGIAKPRSLRYKPSTEALNLITKQTNLPEAIQSESDTSLQSISNQDDSKLDVSFTSRTSQDRTATTEKSAPDLPSSSNSNSNSNSTFVPEREASPILPHINMGRSLTLPSRHVKSELDIRDSDILQATATSQQTIPSLSTHQPTQTHHPSQHTHTMNPTYQHQQNVQYYFHSPQHQSNQSFQSASILEGGPYRPSLIPLQQMPGAYIPNQELYLFNQQHHPPPHHSLPQQQYTPMNMASYYQYPAPSSSQMVQPPQQMYYNVLPYSVTDPPYANMHGMPRKSKQSSTWSADEDKVLRELKEVQKLGWREISSFFQDRTPNACQFRWRRIISNLDANSRVPSSEAFDREKVSNSSSTSVTQIAIQEELQSPYVVPASHSRGNTDDDKDEVADKESQKSSNKIDFLLN</sequence>
<comment type="caution">
    <text evidence="4">The sequence shown here is derived from an EMBL/GenBank/DDBJ whole genome shotgun (WGS) entry which is preliminary data.</text>
</comment>
<evidence type="ECO:0000256" key="1">
    <source>
        <dbReference type="SAM" id="MobiDB-lite"/>
    </source>
</evidence>
<feature type="domain" description="Myb-like" evidence="2">
    <location>
        <begin position="305"/>
        <end position="355"/>
    </location>
</feature>
<keyword evidence="5" id="KW-1185">Reference proteome</keyword>
<dbReference type="CDD" id="cd00167">
    <property type="entry name" value="SANT"/>
    <property type="match status" value="1"/>
</dbReference>
<dbReference type="SMART" id="SM00717">
    <property type="entry name" value="SANT"/>
    <property type="match status" value="1"/>
</dbReference>
<feature type="compositionally biased region" description="Polar residues" evidence="1">
    <location>
        <begin position="54"/>
        <end position="70"/>
    </location>
</feature>
<evidence type="ECO:0000313" key="4">
    <source>
        <dbReference type="EMBL" id="KAI5949806.1"/>
    </source>
</evidence>
<feature type="region of interest" description="Disordered" evidence="1">
    <location>
        <begin position="1"/>
        <end position="35"/>
    </location>
</feature>
<dbReference type="Pfam" id="PF13921">
    <property type="entry name" value="Myb_DNA-bind_6"/>
    <property type="match status" value="1"/>
</dbReference>
<dbReference type="AlphaFoldDB" id="A0AAD5FX00"/>
<dbReference type="InterPro" id="IPR009057">
    <property type="entry name" value="Homeodomain-like_sf"/>
</dbReference>
<proteinExistence type="predicted"/>
<organism evidence="4 5">
    <name type="scientific">Candida theae</name>
    <dbReference type="NCBI Taxonomy" id="1198502"/>
    <lineage>
        <taxon>Eukaryota</taxon>
        <taxon>Fungi</taxon>
        <taxon>Dikarya</taxon>
        <taxon>Ascomycota</taxon>
        <taxon>Saccharomycotina</taxon>
        <taxon>Pichiomycetes</taxon>
        <taxon>Debaryomycetaceae</taxon>
        <taxon>Candida/Lodderomyces clade</taxon>
        <taxon>Candida</taxon>
    </lineage>
</organism>
<evidence type="ECO:0008006" key="6">
    <source>
        <dbReference type="Google" id="ProtNLM"/>
    </source>
</evidence>
<dbReference type="GeneID" id="76152673"/>
<name>A0AAD5FX00_9ASCO</name>
<evidence type="ECO:0000259" key="2">
    <source>
        <dbReference type="PROSITE" id="PS50090"/>
    </source>
</evidence>
<protein>
    <recommendedName>
        <fullName evidence="6">Myb-like domain-containing protein</fullName>
    </recommendedName>
</protein>
<feature type="region of interest" description="Disordered" evidence="1">
    <location>
        <begin position="363"/>
        <end position="431"/>
    </location>
</feature>